<dbReference type="PIRSF" id="PIRSF004869">
    <property type="entry name" value="PflX_prd"/>
    <property type="match status" value="1"/>
</dbReference>
<dbReference type="GO" id="GO:0051539">
    <property type="term" value="F:4 iron, 4 sulfur cluster binding"/>
    <property type="evidence" value="ECO:0007669"/>
    <property type="project" value="UniProtKB-KW"/>
</dbReference>
<dbReference type="InterPro" id="IPR007197">
    <property type="entry name" value="rSAM"/>
</dbReference>
<evidence type="ECO:0000313" key="9">
    <source>
        <dbReference type="Proteomes" id="UP000435649"/>
    </source>
</evidence>
<keyword evidence="5 6" id="KW-0411">Iron-sulfur</keyword>
<dbReference type="Pfam" id="PF04055">
    <property type="entry name" value="Radical_SAM"/>
    <property type="match status" value="1"/>
</dbReference>
<dbReference type="SFLD" id="SFLDG01101">
    <property type="entry name" value="Uncharacterised_Radical_SAM_Su"/>
    <property type="match status" value="1"/>
</dbReference>
<proteinExistence type="predicted"/>
<keyword evidence="1" id="KW-0004">4Fe-4S</keyword>
<feature type="binding site" evidence="6">
    <location>
        <position position="91"/>
    </location>
    <ligand>
        <name>[4Fe-4S] cluster</name>
        <dbReference type="ChEBI" id="CHEBI:49883"/>
        <note>4Fe-4S-S-AdoMet</note>
    </ligand>
</feature>
<dbReference type="InterPro" id="IPR016431">
    <property type="entry name" value="Pyrv-formate_lyase-activ_prd"/>
</dbReference>
<evidence type="ECO:0000256" key="3">
    <source>
        <dbReference type="ARBA" id="ARBA00022723"/>
    </source>
</evidence>
<evidence type="ECO:0000259" key="7">
    <source>
        <dbReference type="PROSITE" id="PS51918"/>
    </source>
</evidence>
<keyword evidence="9" id="KW-1185">Reference proteome</keyword>
<dbReference type="GO" id="GO:0003824">
    <property type="term" value="F:catalytic activity"/>
    <property type="evidence" value="ECO:0007669"/>
    <property type="project" value="InterPro"/>
</dbReference>
<feature type="binding site" evidence="6">
    <location>
        <position position="84"/>
    </location>
    <ligand>
        <name>[4Fe-4S] cluster</name>
        <dbReference type="ChEBI" id="CHEBI:49883"/>
        <note>4Fe-4S-S-AdoMet</note>
    </ligand>
</feature>
<dbReference type="EMBL" id="VUNS01000006">
    <property type="protein sequence ID" value="MST96933.1"/>
    <property type="molecule type" value="Genomic_DNA"/>
</dbReference>
<protein>
    <submittedName>
        <fullName evidence="8">AmmeMemoRadiSam system radical SAM enzyme</fullName>
    </submittedName>
</protein>
<feature type="binding site" evidence="6">
    <location>
        <position position="88"/>
    </location>
    <ligand>
        <name>[4Fe-4S] cluster</name>
        <dbReference type="ChEBI" id="CHEBI:49883"/>
        <note>4Fe-4S-S-AdoMet</note>
    </ligand>
</feature>
<keyword evidence="2 6" id="KW-0949">S-adenosyl-L-methionine</keyword>
<dbReference type="Proteomes" id="UP000435649">
    <property type="component" value="Unassembled WGS sequence"/>
</dbReference>
<accession>A0A844G1B5</accession>
<gene>
    <name evidence="8" type="primary">amrS</name>
    <name evidence="8" type="ORF">FYJ85_07710</name>
</gene>
<keyword evidence="3 6" id="KW-0479">Metal-binding</keyword>
<evidence type="ECO:0000256" key="5">
    <source>
        <dbReference type="ARBA" id="ARBA00023014"/>
    </source>
</evidence>
<evidence type="ECO:0000256" key="6">
    <source>
        <dbReference type="PIRSR" id="PIRSR004869-50"/>
    </source>
</evidence>
<dbReference type="InterPro" id="IPR058240">
    <property type="entry name" value="rSAM_sf"/>
</dbReference>
<dbReference type="NCBIfam" id="TIGR04337">
    <property type="entry name" value="AmmeMemoSam_rS"/>
    <property type="match status" value="1"/>
</dbReference>
<evidence type="ECO:0000256" key="1">
    <source>
        <dbReference type="ARBA" id="ARBA00022485"/>
    </source>
</evidence>
<dbReference type="PANTHER" id="PTHR30352">
    <property type="entry name" value="PYRUVATE FORMATE-LYASE-ACTIVATING ENZYME"/>
    <property type="match status" value="1"/>
</dbReference>
<evidence type="ECO:0000256" key="2">
    <source>
        <dbReference type="ARBA" id="ARBA00022691"/>
    </source>
</evidence>
<dbReference type="SUPFAM" id="SSF102114">
    <property type="entry name" value="Radical SAM enzymes"/>
    <property type="match status" value="1"/>
</dbReference>
<dbReference type="InterPro" id="IPR034457">
    <property type="entry name" value="Organic_radical-activating"/>
</dbReference>
<evidence type="ECO:0000313" key="8">
    <source>
        <dbReference type="EMBL" id="MST96933.1"/>
    </source>
</evidence>
<dbReference type="PROSITE" id="PS51918">
    <property type="entry name" value="RADICAL_SAM"/>
    <property type="match status" value="1"/>
</dbReference>
<dbReference type="InterPro" id="IPR013785">
    <property type="entry name" value="Aldolase_TIM"/>
</dbReference>
<keyword evidence="4 6" id="KW-0408">Iron</keyword>
<dbReference type="RefSeq" id="WP_106052790.1">
    <property type="nucleotide sequence ID" value="NZ_VUNS01000006.1"/>
</dbReference>
<organism evidence="8 9">
    <name type="scientific">Victivallis lenta</name>
    <dbReference type="NCBI Taxonomy" id="2606640"/>
    <lineage>
        <taxon>Bacteria</taxon>
        <taxon>Pseudomonadati</taxon>
        <taxon>Lentisphaerota</taxon>
        <taxon>Lentisphaeria</taxon>
        <taxon>Victivallales</taxon>
        <taxon>Victivallaceae</taxon>
        <taxon>Victivallis</taxon>
    </lineage>
</organism>
<dbReference type="SFLD" id="SFLDS00029">
    <property type="entry name" value="Radical_SAM"/>
    <property type="match status" value="1"/>
</dbReference>
<feature type="domain" description="Radical SAM core" evidence="7">
    <location>
        <begin position="69"/>
        <end position="291"/>
    </location>
</feature>
<comment type="caution">
    <text evidence="8">The sequence shown here is derived from an EMBL/GenBank/DDBJ whole genome shotgun (WGS) entry which is preliminary data.</text>
</comment>
<evidence type="ECO:0000256" key="4">
    <source>
        <dbReference type="ARBA" id="ARBA00023004"/>
    </source>
</evidence>
<reference evidence="8 9" key="1">
    <citation type="submission" date="2019-08" db="EMBL/GenBank/DDBJ databases">
        <title>In-depth cultivation of the pig gut microbiome towards novel bacterial diversity and tailored functional studies.</title>
        <authorList>
            <person name="Wylensek D."/>
            <person name="Hitch T.C.A."/>
            <person name="Clavel T."/>
        </authorList>
    </citation>
    <scope>NUCLEOTIDE SEQUENCE [LARGE SCALE GENOMIC DNA]</scope>
    <source>
        <strain evidence="8 9">BBE-744-WT-12</strain>
    </source>
</reference>
<dbReference type="InterPro" id="IPR027596">
    <property type="entry name" value="AmmeMemoSam_rS"/>
</dbReference>
<comment type="cofactor">
    <cofactor evidence="6">
        <name>[4Fe-4S] cluster</name>
        <dbReference type="ChEBI" id="CHEBI:49883"/>
    </cofactor>
    <text evidence="6">Binds 1 [4Fe-4S] cluster. The cluster is coordinated with 3 cysteines and an exchangeable S-adenosyl-L-methionine.</text>
</comment>
<sequence length="292" mass="32114">MPDNPARFYTRLPEGAVRCDLCPRRCVITPGGAGWCRMRCNAAGELHALSYARPAAVAIDPIEKKPLMNFLPGTRTLSLGAFGCNLDCCFCQNSSLSHGTYNANGDWRILTPRETVSLAAANDCPSISLTYNEPTLWIEYAMDIAKLARASGLRTVLVTNGFIEPEPARALYPLVDAANIDVKGFSEEFYESMCGGSLAPVRTACEIFKNEAGGHLELTNLVIPGRNDSPEQQEAYLDWVEAALGTDTPLHFNAYFPAYHYRQSPRTPAALLHALRDRALERGFRNVRLGNI</sequence>
<dbReference type="CDD" id="cd01335">
    <property type="entry name" value="Radical_SAM"/>
    <property type="match status" value="1"/>
</dbReference>
<dbReference type="Gene3D" id="3.20.20.70">
    <property type="entry name" value="Aldolase class I"/>
    <property type="match status" value="1"/>
</dbReference>
<dbReference type="AlphaFoldDB" id="A0A844G1B5"/>
<dbReference type="GO" id="GO:0046872">
    <property type="term" value="F:metal ion binding"/>
    <property type="evidence" value="ECO:0007669"/>
    <property type="project" value="UniProtKB-KW"/>
</dbReference>
<name>A0A844G1B5_9BACT</name>
<dbReference type="PANTHER" id="PTHR30352:SF5">
    <property type="entry name" value="PYRUVATE FORMATE-LYASE 1-ACTIVATING ENZYME"/>
    <property type="match status" value="1"/>
</dbReference>